<dbReference type="InterPro" id="IPR001227">
    <property type="entry name" value="Ac_transferase_dom_sf"/>
</dbReference>
<dbReference type="PROSITE" id="PS52019">
    <property type="entry name" value="PKS_MFAS_DH"/>
    <property type="match status" value="1"/>
</dbReference>
<dbReference type="PROSITE" id="PS00012">
    <property type="entry name" value="PHOSPHOPANTETHEINE"/>
    <property type="match status" value="1"/>
</dbReference>
<dbReference type="InterPro" id="IPR055123">
    <property type="entry name" value="SpnB-like_Rossmann"/>
</dbReference>
<dbReference type="PANTHER" id="PTHR43775:SF51">
    <property type="entry name" value="INACTIVE PHENOLPHTHIOCEROL SYNTHESIS POLYKETIDE SYNTHASE TYPE I PKS1-RELATED"/>
    <property type="match status" value="1"/>
</dbReference>
<feature type="domain" description="Ketosynthase family 3 (KS3)" evidence="9">
    <location>
        <begin position="2"/>
        <end position="408"/>
    </location>
</feature>
<dbReference type="GO" id="GO:0004312">
    <property type="term" value="F:fatty acid synthase activity"/>
    <property type="evidence" value="ECO:0007669"/>
    <property type="project" value="TreeGrafter"/>
</dbReference>
<reference evidence="11 12" key="1">
    <citation type="submission" date="2019-03" db="EMBL/GenBank/DDBJ databases">
        <title>Draft genome sequences of novel Actinobacteria.</title>
        <authorList>
            <person name="Sahin N."/>
            <person name="Ay H."/>
            <person name="Saygin H."/>
        </authorList>
    </citation>
    <scope>NUCLEOTIDE SEQUENCE [LARGE SCALE GENOMIC DNA]</scope>
    <source>
        <strain evidence="11 12">DSM 45347</strain>
    </source>
</reference>
<dbReference type="SMART" id="SM00829">
    <property type="entry name" value="PKS_ER"/>
    <property type="match status" value="1"/>
</dbReference>
<dbReference type="InterPro" id="IPR020806">
    <property type="entry name" value="PKS_PP-bd"/>
</dbReference>
<evidence type="ECO:0000259" key="8">
    <source>
        <dbReference type="PROSITE" id="PS50075"/>
    </source>
</evidence>
<dbReference type="Gene3D" id="3.90.180.10">
    <property type="entry name" value="Medium-chain alcohol dehydrogenases, catalytic domain"/>
    <property type="match status" value="1"/>
</dbReference>
<dbReference type="FunFam" id="3.40.47.10:FF:000019">
    <property type="entry name" value="Polyketide synthase type I"/>
    <property type="match status" value="1"/>
</dbReference>
<evidence type="ECO:0000259" key="10">
    <source>
        <dbReference type="PROSITE" id="PS52019"/>
    </source>
</evidence>
<dbReference type="InterPro" id="IPR032821">
    <property type="entry name" value="PKS_assoc"/>
</dbReference>
<dbReference type="SUPFAM" id="SSF52151">
    <property type="entry name" value="FabD/lysophospholipase-like"/>
    <property type="match status" value="2"/>
</dbReference>
<dbReference type="Gene3D" id="3.30.70.3290">
    <property type="match status" value="2"/>
</dbReference>
<evidence type="ECO:0000256" key="7">
    <source>
        <dbReference type="SAM" id="MobiDB-lite"/>
    </source>
</evidence>
<keyword evidence="12" id="KW-1185">Reference proteome</keyword>
<dbReference type="GO" id="GO:0016491">
    <property type="term" value="F:oxidoreductase activity"/>
    <property type="evidence" value="ECO:0007669"/>
    <property type="project" value="InterPro"/>
</dbReference>
<protein>
    <submittedName>
        <fullName evidence="11">Acyltransferase domain-containing protein</fullName>
    </submittedName>
</protein>
<dbReference type="InterPro" id="IPR016035">
    <property type="entry name" value="Acyl_Trfase/lysoPLipase"/>
</dbReference>
<dbReference type="InterPro" id="IPR042104">
    <property type="entry name" value="PKS_dehydratase_sf"/>
</dbReference>
<dbReference type="InterPro" id="IPR057326">
    <property type="entry name" value="KR_dom"/>
</dbReference>
<dbReference type="PROSITE" id="PS50075">
    <property type="entry name" value="CARRIER"/>
    <property type="match status" value="2"/>
</dbReference>
<dbReference type="SUPFAM" id="SSF51735">
    <property type="entry name" value="NAD(P)-binding Rossmann-fold domains"/>
    <property type="match status" value="3"/>
</dbReference>
<dbReference type="SMART" id="SM00822">
    <property type="entry name" value="PKS_KR"/>
    <property type="match status" value="1"/>
</dbReference>
<dbReference type="PANTHER" id="PTHR43775">
    <property type="entry name" value="FATTY ACID SYNTHASE"/>
    <property type="match status" value="1"/>
</dbReference>
<dbReference type="CDD" id="cd08956">
    <property type="entry name" value="KR_3_FAS_SDR_x"/>
    <property type="match status" value="1"/>
</dbReference>
<dbReference type="Pfam" id="PF08240">
    <property type="entry name" value="ADH_N"/>
    <property type="match status" value="1"/>
</dbReference>
<dbReference type="Pfam" id="PF22953">
    <property type="entry name" value="SpnB_Rossmann"/>
    <property type="match status" value="1"/>
</dbReference>
<feature type="region of interest" description="Disordered" evidence="7">
    <location>
        <begin position="934"/>
        <end position="955"/>
    </location>
</feature>
<dbReference type="Pfam" id="PF14765">
    <property type="entry name" value="PS-DH"/>
    <property type="match status" value="1"/>
</dbReference>
<dbReference type="PROSITE" id="PS00606">
    <property type="entry name" value="KS3_1"/>
    <property type="match status" value="1"/>
</dbReference>
<feature type="region of interest" description="Disordered" evidence="7">
    <location>
        <begin position="408"/>
        <end position="428"/>
    </location>
</feature>
<dbReference type="InterPro" id="IPR011032">
    <property type="entry name" value="GroES-like_sf"/>
</dbReference>
<dbReference type="SMART" id="SM01294">
    <property type="entry name" value="PKS_PP_betabranch"/>
    <property type="match status" value="1"/>
</dbReference>
<dbReference type="Gene3D" id="3.10.129.110">
    <property type="entry name" value="Polyketide synthase dehydratase"/>
    <property type="match status" value="1"/>
</dbReference>
<dbReference type="CDD" id="cd00833">
    <property type="entry name" value="PKS"/>
    <property type="match status" value="2"/>
</dbReference>
<dbReference type="GO" id="GO:0004315">
    <property type="term" value="F:3-oxoacyl-[acyl-carrier-protein] synthase activity"/>
    <property type="evidence" value="ECO:0007669"/>
    <property type="project" value="InterPro"/>
</dbReference>
<dbReference type="InterPro" id="IPR049552">
    <property type="entry name" value="PKS_DH_N"/>
</dbReference>
<dbReference type="RefSeq" id="WP_131936469.1">
    <property type="nucleotide sequence ID" value="NZ_BAAAMX010000002.1"/>
</dbReference>
<dbReference type="Pfam" id="PF00550">
    <property type="entry name" value="PP-binding"/>
    <property type="match status" value="2"/>
</dbReference>
<dbReference type="SUPFAM" id="SSF47336">
    <property type="entry name" value="ACP-like"/>
    <property type="match status" value="2"/>
</dbReference>
<dbReference type="Pfam" id="PF13602">
    <property type="entry name" value="ADH_zinc_N_2"/>
    <property type="match status" value="1"/>
</dbReference>
<dbReference type="CDD" id="cd05195">
    <property type="entry name" value="enoyl_red"/>
    <property type="match status" value="1"/>
</dbReference>
<keyword evidence="2" id="KW-0597">Phosphoprotein</keyword>
<dbReference type="InterPro" id="IPR016039">
    <property type="entry name" value="Thiolase-like"/>
</dbReference>
<dbReference type="OrthoDB" id="4537517at2"/>
<gene>
    <name evidence="11" type="ORF">E1284_02210</name>
</gene>
<evidence type="ECO:0000256" key="4">
    <source>
        <dbReference type="ARBA" id="ARBA00023268"/>
    </source>
</evidence>
<dbReference type="Pfam" id="PF02801">
    <property type="entry name" value="Ketoacyl-synt_C"/>
    <property type="match status" value="2"/>
</dbReference>
<dbReference type="InterPro" id="IPR049900">
    <property type="entry name" value="PKS_mFAS_DH"/>
</dbReference>
<feature type="domain" description="Carrier" evidence="8">
    <location>
        <begin position="2830"/>
        <end position="2912"/>
    </location>
</feature>
<dbReference type="InterPro" id="IPR018201">
    <property type="entry name" value="Ketoacyl_synth_AS"/>
</dbReference>
<dbReference type="Proteomes" id="UP000295431">
    <property type="component" value="Unassembled WGS sequence"/>
</dbReference>
<evidence type="ECO:0000259" key="9">
    <source>
        <dbReference type="PROSITE" id="PS52004"/>
    </source>
</evidence>
<dbReference type="Gene3D" id="3.40.47.10">
    <property type="match status" value="2"/>
</dbReference>
<dbReference type="Pfam" id="PF16197">
    <property type="entry name" value="KAsynt_C_assoc"/>
    <property type="match status" value="2"/>
</dbReference>
<dbReference type="FunFam" id="3.40.366.10:FF:000002">
    <property type="entry name" value="Probable polyketide synthase 2"/>
    <property type="match status" value="1"/>
</dbReference>
<evidence type="ECO:0000256" key="5">
    <source>
        <dbReference type="ARBA" id="ARBA00023315"/>
    </source>
</evidence>
<evidence type="ECO:0000256" key="3">
    <source>
        <dbReference type="ARBA" id="ARBA00022679"/>
    </source>
</evidence>
<dbReference type="Gene3D" id="3.40.366.10">
    <property type="entry name" value="Malonyl-Coenzyme A Acyl Carrier Protein, domain 2"/>
    <property type="match status" value="2"/>
</dbReference>
<feature type="domain" description="PKS/mFAS DH" evidence="10">
    <location>
        <begin position="1835"/>
        <end position="2095"/>
    </location>
</feature>
<dbReference type="Pfam" id="PF00698">
    <property type="entry name" value="Acyl_transf_1"/>
    <property type="match status" value="2"/>
</dbReference>
<feature type="active site" description="Proton donor; for dehydratase activity" evidence="6">
    <location>
        <position position="2021"/>
    </location>
</feature>
<feature type="active site" description="Proton acceptor; for dehydratase activity" evidence="6">
    <location>
        <position position="1866"/>
    </location>
</feature>
<dbReference type="InterPro" id="IPR036736">
    <property type="entry name" value="ACP-like_sf"/>
</dbReference>
<dbReference type="InterPro" id="IPR020843">
    <property type="entry name" value="ER"/>
</dbReference>
<feature type="region of interest" description="N-terminal hotdog fold" evidence="6">
    <location>
        <begin position="1835"/>
        <end position="1951"/>
    </location>
</feature>
<organism evidence="11 12">
    <name type="scientific">Actinomadura bangladeshensis</name>
    <dbReference type="NCBI Taxonomy" id="453573"/>
    <lineage>
        <taxon>Bacteria</taxon>
        <taxon>Bacillati</taxon>
        <taxon>Actinomycetota</taxon>
        <taxon>Actinomycetes</taxon>
        <taxon>Streptosporangiales</taxon>
        <taxon>Thermomonosporaceae</taxon>
        <taxon>Actinomadura</taxon>
    </lineage>
</organism>
<keyword evidence="4" id="KW-0511">Multifunctional enzyme</keyword>
<dbReference type="InterPro" id="IPR036291">
    <property type="entry name" value="NAD(P)-bd_dom_sf"/>
</dbReference>
<dbReference type="SMART" id="SM00826">
    <property type="entry name" value="PKS_DH"/>
    <property type="match status" value="1"/>
</dbReference>
<evidence type="ECO:0000256" key="6">
    <source>
        <dbReference type="PROSITE-ProRule" id="PRU01363"/>
    </source>
</evidence>
<dbReference type="SMART" id="SM00825">
    <property type="entry name" value="PKS_KS"/>
    <property type="match status" value="2"/>
</dbReference>
<dbReference type="EMBL" id="SMJW01000005">
    <property type="protein sequence ID" value="TDC19801.1"/>
    <property type="molecule type" value="Genomic_DNA"/>
</dbReference>
<dbReference type="PROSITE" id="PS52004">
    <property type="entry name" value="KS3_2"/>
    <property type="match status" value="2"/>
</dbReference>
<evidence type="ECO:0000256" key="2">
    <source>
        <dbReference type="ARBA" id="ARBA00022553"/>
    </source>
</evidence>
<feature type="domain" description="Ketosynthase family 3 (KS3)" evidence="9">
    <location>
        <begin position="957"/>
        <end position="1374"/>
    </location>
</feature>
<dbReference type="Pfam" id="PF00109">
    <property type="entry name" value="ketoacyl-synt"/>
    <property type="match status" value="2"/>
</dbReference>
<dbReference type="Pfam" id="PF08659">
    <property type="entry name" value="KR"/>
    <property type="match status" value="1"/>
</dbReference>
<dbReference type="SUPFAM" id="SSF50129">
    <property type="entry name" value="GroES-like"/>
    <property type="match status" value="1"/>
</dbReference>
<dbReference type="InterPro" id="IPR020807">
    <property type="entry name" value="PKS_DH"/>
</dbReference>
<keyword evidence="5 11" id="KW-0012">Acyltransferase</keyword>
<feature type="domain" description="Carrier" evidence="8">
    <location>
        <begin position="861"/>
        <end position="938"/>
    </location>
</feature>
<dbReference type="InterPro" id="IPR013154">
    <property type="entry name" value="ADH-like_N"/>
</dbReference>
<dbReference type="InterPro" id="IPR016036">
    <property type="entry name" value="Malonyl_transacylase_ACP-bd"/>
</dbReference>
<dbReference type="InterPro" id="IPR009081">
    <property type="entry name" value="PP-bd_ACP"/>
</dbReference>
<dbReference type="InterPro" id="IPR014043">
    <property type="entry name" value="Acyl_transferase_dom"/>
</dbReference>
<dbReference type="GO" id="GO:0006633">
    <property type="term" value="P:fatty acid biosynthetic process"/>
    <property type="evidence" value="ECO:0007669"/>
    <property type="project" value="InterPro"/>
</dbReference>
<dbReference type="SUPFAM" id="SSF55048">
    <property type="entry name" value="Probable ACP-binding domain of malonyl-CoA ACP transacylase"/>
    <property type="match status" value="2"/>
</dbReference>
<dbReference type="SMART" id="SM00823">
    <property type="entry name" value="PKS_PP"/>
    <property type="match status" value="2"/>
</dbReference>
<dbReference type="SUPFAM" id="SSF53901">
    <property type="entry name" value="Thiolase-like"/>
    <property type="match status" value="2"/>
</dbReference>
<dbReference type="Gene3D" id="1.10.1200.10">
    <property type="entry name" value="ACP-like"/>
    <property type="match status" value="2"/>
</dbReference>
<dbReference type="InterPro" id="IPR049551">
    <property type="entry name" value="PKS_DH_C"/>
</dbReference>
<keyword evidence="3 11" id="KW-0808">Transferase</keyword>
<dbReference type="InterPro" id="IPR006162">
    <property type="entry name" value="Ppantetheine_attach_site"/>
</dbReference>
<feature type="region of interest" description="Disordered" evidence="7">
    <location>
        <begin position="1933"/>
        <end position="1954"/>
    </location>
</feature>
<evidence type="ECO:0000256" key="1">
    <source>
        <dbReference type="ARBA" id="ARBA00022450"/>
    </source>
</evidence>
<evidence type="ECO:0000313" key="12">
    <source>
        <dbReference type="Proteomes" id="UP000295431"/>
    </source>
</evidence>
<accession>A0A4R4PB13</accession>
<dbReference type="Pfam" id="PF21089">
    <property type="entry name" value="PKS_DH_N"/>
    <property type="match status" value="1"/>
</dbReference>
<keyword evidence="1" id="KW-0596">Phosphopantetheine</keyword>
<sequence length="2927" mass="304305">MSTPIAVIGMSARVPGGPGLEEFWSLLCRGGEAIRPAPEGRASGPGGFLDEVDGFDAAFFGVPRAEAAELDPQQRLMLELAWEALEDARVLPASLRGGRTGVFVGAMADDYGLLQARDAAAEASPFTLTGTRRGFISGRVSHVFGLRGPSVTVDTAQSSSLVAVYQAAQSLRDGDCELAVAGGVQVNLAEESHEALRELGALSPDGRCRPLDAGANGFVRGEGGGAVVLKPLDAALRDGDRVHCVILGGAVNNDGATPGLTAPSRDAQEEVLRLACERSGVDPGAVQYVELHGTGTRRGDPVEAAALGRVLGAARPPGDPLLVGSVKPNIGHLEGAAGIAGLIKTAAGMARGRLPATPNFAEPNPEIDLAGLNLRVCDRAGDWPDGDRVAGVSAFGLGGSNCHLVLAGPPGEDSGAAPDAAPDAATGPVPWVVSGRSERALRAQAGRLADLAATRPDERDAGFSLAVSRTAFEHGAVVTGDHLEGLRELAAGRDAPGVVRVRRRDGRTALLFPGQGVQHPGMGCRLYETYPAFARALDEVGAALEPAIGAPVIEVLRAGRLDGQELLQPAVFAVETALFRLLESWGVRPDAVAGHSLGEITAAHVAGALPLGDAAEFVAARGRLFERLPAGAAVAVEAGEDEARAVLADRPGRAGVAAVNGPRSVVIAGDEAVVAAAAEHFAGSGRRTKRLRIGRAVHSPLVGPILDELRAVAAGLDWRRPSGGPAIVSSVTGAELDAGRLADPGHWAGNARRTVRFGDALRALHALGARRFVEAGPGTALTDLLPANVADPAVTALPCLPGGRDEAEGAAAALAGIHLAGGEADWRAFFGPDARLTDLPTYAFQRDRHWFGAVPDETAPPAAGTDTRRLVAETLEQALGTGAAADPGVPFRELGVDSRMSVVIRDRLSAALGRDLPGSLLFDHPTAAELADALRQEPGARTATPAPAPARERRESDDDIAIVAMSCRYPGGVRSPEDLWRLVDTGTDAIGPFPDDRGWDLGELSGVPALGGFLGGAAEFDAAFFGISPREAAGIDPQQRLLLETAWEACERAGLGRDALRGSRTGVFVGATAQEYGPRLAEPEDGTRGHRLTGTTPSVASGRIAYVLGLRGPAVTVDTACSASLVSVHMAAQAIRQGECDTALAGGVTVLATPGMFLDFGRQQGLASDGRCKAFSADADGTAWAEGAGLAVLQRLGDARREGRPVLAVLRGSAVNQDGASNGLTAPNGTAQEQVIRDALDRAGIGPAGVDAIEAHGTGTALGDPVEAGALARTYGAARAADDPVRLGSLKSNIGHAQAAAGIGGLIKMVEALRAGRLPRTLHVREPSGHVDWAGSGLALLTDPVPWPRADRPRRAAVSSFGISGTNAHVIVEEAPAPPGGEPDGPGPVPLPLSARTGTALRAQAEQARAFLAGHPEARPADIARTLAARTPMRWRAVVVGDDRDDLMAGLRTLADGAGAPAAVRGYRSPAVVRAEAGDASEPVFVFPGQGAQWRGMALDLLRESPVFRERMAECERALSAHCGWSLRDVLENDPMDRVDVVQPALFAVMVSLARLWESAGVRPAAVVGHSQGEIAAACVSGALSLDDAARVACLRSRALRKVAGSGGMASVPLPADAIELPGRVWTAAVNGPSSTVVAGDADALDDLVTRLQGEGVDARRVDVDYASHTQAMEPMRDPLLADLAGLDPADPAVPLWSTLTGGPLDRPMDERYWFDNIRGTVRFQDAVDALIDAGHTRFVEVSPHPVLTRAITGTAGDRDVTVLGTLRRDAGGLAQFLTGVAAAYADGMPVDWAAFAPEGRIVPMPTYPFERRRYWLSAGSSGAAGLAGAAKAGHPLLDAEVELPGGGVLRTGRLSVARHPWLAGHEVAGEILLPGTAQVEMACAAGARTGRPCLRELVLERPLPIPADGEVEVRLLAGADRSVVIESRPRDAGDWTRHATGTLEDGAGSLPAAPAGTWPPPGAEPLPLDGAYDRLAERGYGYGPAFRGLRRAWRDGDDLYAEVGTDQDRGAHRVHPALLDAALHPLLLPGEGPPEVPFAWKGVSCEPAAASSLRVRLTRDGGGTARLEAADDEGRAVAVVESLELRPLAGAAPGGLYETAWRELTGEPDGAPPEAHIVPVCDLDGPMPDDAHSAARAVLDELQSIPDSDTVAVVTRNAQRVLPGDDVAGLAQAAVTGLVRSARSERPGRLVLIDGDGDRRSEEALTRALATGEAELAVRRGRLYVPRLARPGDDGLVPPDEGPWRLDVTRRGSLDDLALVPAPESGRPLGEGEVRIAVRASGLNFRDVAVALRLVGTERTMGGEGAGIVTETGSGVTALRPGDRVAGVFERSHGPVAIADARKVVPMPPGWTFARAASVPIVFATAYQCLVEIAELGPGESVLIHAATGGVGLAALRLARHLGAEVYATASPPKQHVLRELGLDDDHIASSRDLEFEERFQGRIDVVLNSLARETVDASLRVLRPGGRFVEIGKTDVRDPAAVRAAHPEVRYAVYDLLSVEPERVGEVLRAVLALHDDGALGPLPLHTYDIRRAPEALRTLRHAEHIGKLVLTVPPPAPFGPRGTVLITGGTGRLGALLARHLVREHGVRRLVLASRRGRAADGVPELEAELTGLGAEAAFPACDTADRDALARLLAEHAPTAVVHAAGALDDGLAATLTGERVDGVLRPKADAAWHLHDLTRDMDLDAFVMFSSAVGVLGAPGQSNYAAANTWLDALAGHRRARGLPAVSLSWGLWEERGGMTGHLSGEQVGRLRRTGIAPLAAARALDLFDAALRSPREHLVPMDLDVRDVRPGTVPMLADAVRPAPEPAEDGEVSGTGLAGRLRGASGEDLERVLTAAVCDTAGEILGYPEPGAVGPDDAFKELGFDSLLSVDLRNRVNRELGIELPTTAVMDNPTPADLAGVIRAALPPGDGTAERKENDDE</sequence>
<dbReference type="InterPro" id="IPR020841">
    <property type="entry name" value="PKS_Beta-ketoAc_synthase_dom"/>
</dbReference>
<dbReference type="GO" id="GO:0031177">
    <property type="term" value="F:phosphopantetheine binding"/>
    <property type="evidence" value="ECO:0007669"/>
    <property type="project" value="InterPro"/>
</dbReference>
<dbReference type="InterPro" id="IPR014031">
    <property type="entry name" value="Ketoacyl_synth_C"/>
</dbReference>
<dbReference type="InterPro" id="IPR014030">
    <property type="entry name" value="Ketoacyl_synth_N"/>
</dbReference>
<dbReference type="Gene3D" id="3.40.50.720">
    <property type="entry name" value="NAD(P)-binding Rossmann-like Domain"/>
    <property type="match status" value="3"/>
</dbReference>
<dbReference type="InterPro" id="IPR050091">
    <property type="entry name" value="PKS_NRPS_Biosynth_Enz"/>
</dbReference>
<dbReference type="SMART" id="SM00827">
    <property type="entry name" value="PKS_AT"/>
    <property type="match status" value="2"/>
</dbReference>
<dbReference type="InterPro" id="IPR013968">
    <property type="entry name" value="PKS_KR"/>
</dbReference>
<proteinExistence type="predicted"/>
<name>A0A4R4PB13_9ACTN</name>
<comment type="caution">
    <text evidence="11">The sequence shown here is derived from an EMBL/GenBank/DDBJ whole genome shotgun (WGS) entry which is preliminary data.</text>
</comment>
<evidence type="ECO:0000313" key="11">
    <source>
        <dbReference type="EMBL" id="TDC19801.1"/>
    </source>
</evidence>
<feature type="region of interest" description="C-terminal hotdog fold" evidence="6">
    <location>
        <begin position="1964"/>
        <end position="2095"/>
    </location>
</feature>